<reference evidence="2" key="2">
    <citation type="journal article" date="2008" name="Nucleic Acids Res.">
        <title>The rice annotation project database (RAP-DB): 2008 update.</title>
        <authorList>
            <consortium name="The rice annotation project (RAP)"/>
        </authorList>
    </citation>
    <scope>GENOME REANNOTATION</scope>
    <source>
        <strain evidence="2">cv. Nipponbare</strain>
    </source>
</reference>
<dbReference type="AlphaFoldDB" id="Q6H4K4"/>
<protein>
    <submittedName>
        <fullName evidence="1">Uncharacterized protein</fullName>
    </submittedName>
</protein>
<evidence type="ECO:0000313" key="2">
    <source>
        <dbReference type="Proteomes" id="UP000000763"/>
    </source>
</evidence>
<dbReference type="EMBL" id="AP005861">
    <property type="protein sequence ID" value="BAD26345.1"/>
    <property type="molecule type" value="Genomic_DNA"/>
</dbReference>
<evidence type="ECO:0000313" key="1">
    <source>
        <dbReference type="EMBL" id="BAD26345.1"/>
    </source>
</evidence>
<name>Q6H4K4_ORYSJ</name>
<dbReference type="Proteomes" id="UP000000763">
    <property type="component" value="Chromosome 9"/>
</dbReference>
<proteinExistence type="predicted"/>
<gene>
    <name evidence="1" type="primary">OSJNBa0025E03.19</name>
</gene>
<accession>Q6H4K4</accession>
<sequence>MEQTDQVIPLLQWIWDLYDRDAVTDVYNRSTIVDTKLAAGGPATAADFVSRRFLQIA</sequence>
<reference evidence="2" key="1">
    <citation type="journal article" date="2005" name="Nature">
        <title>The map-based sequence of the rice genome.</title>
        <authorList>
            <consortium name="International rice genome sequencing project (IRGSP)"/>
            <person name="Matsumoto T."/>
            <person name="Wu J."/>
            <person name="Kanamori H."/>
            <person name="Katayose Y."/>
            <person name="Fujisawa M."/>
            <person name="Namiki N."/>
            <person name="Mizuno H."/>
            <person name="Yamamoto K."/>
            <person name="Antonio B.A."/>
            <person name="Baba T."/>
            <person name="Sakata K."/>
            <person name="Nagamura Y."/>
            <person name="Aoki H."/>
            <person name="Arikawa K."/>
            <person name="Arita K."/>
            <person name="Bito T."/>
            <person name="Chiden Y."/>
            <person name="Fujitsuka N."/>
            <person name="Fukunaka R."/>
            <person name="Hamada M."/>
            <person name="Harada C."/>
            <person name="Hayashi A."/>
            <person name="Hijishita S."/>
            <person name="Honda M."/>
            <person name="Hosokawa S."/>
            <person name="Ichikawa Y."/>
            <person name="Idonuma A."/>
            <person name="Iijima M."/>
            <person name="Ikeda M."/>
            <person name="Ikeno M."/>
            <person name="Ito K."/>
            <person name="Ito S."/>
            <person name="Ito T."/>
            <person name="Ito Y."/>
            <person name="Ito Y."/>
            <person name="Iwabuchi A."/>
            <person name="Kamiya K."/>
            <person name="Karasawa W."/>
            <person name="Kurita K."/>
            <person name="Katagiri S."/>
            <person name="Kikuta A."/>
            <person name="Kobayashi H."/>
            <person name="Kobayashi N."/>
            <person name="Machita K."/>
            <person name="Maehara T."/>
            <person name="Masukawa M."/>
            <person name="Mizubayashi T."/>
            <person name="Mukai Y."/>
            <person name="Nagasaki H."/>
            <person name="Nagata Y."/>
            <person name="Naito S."/>
            <person name="Nakashima M."/>
            <person name="Nakama Y."/>
            <person name="Nakamichi Y."/>
            <person name="Nakamura M."/>
            <person name="Meguro A."/>
            <person name="Negishi M."/>
            <person name="Ohta I."/>
            <person name="Ohta T."/>
            <person name="Okamoto M."/>
            <person name="Ono N."/>
            <person name="Saji S."/>
            <person name="Sakaguchi M."/>
            <person name="Sakai K."/>
            <person name="Shibata M."/>
            <person name="Shimokawa T."/>
            <person name="Song J."/>
            <person name="Takazaki Y."/>
            <person name="Terasawa K."/>
            <person name="Tsugane M."/>
            <person name="Tsuji K."/>
            <person name="Ueda S."/>
            <person name="Waki K."/>
            <person name="Yamagata H."/>
            <person name="Yamamoto M."/>
            <person name="Yamamoto S."/>
            <person name="Yamane H."/>
            <person name="Yoshiki S."/>
            <person name="Yoshihara R."/>
            <person name="Yukawa K."/>
            <person name="Zhong H."/>
            <person name="Yano M."/>
            <person name="Yuan Q."/>
            <person name="Ouyang S."/>
            <person name="Liu J."/>
            <person name="Jones K.M."/>
            <person name="Gansberger K."/>
            <person name="Moffat K."/>
            <person name="Hill J."/>
            <person name="Bera J."/>
            <person name="Fadrosh D."/>
            <person name="Jin S."/>
            <person name="Johri S."/>
            <person name="Kim M."/>
            <person name="Overton L."/>
            <person name="Reardon M."/>
            <person name="Tsitrin T."/>
            <person name="Vuong H."/>
            <person name="Weaver B."/>
            <person name="Ciecko A."/>
            <person name="Tallon L."/>
            <person name="Jackson J."/>
            <person name="Pai G."/>
            <person name="Aken S.V."/>
            <person name="Utterback T."/>
            <person name="Reidmuller S."/>
            <person name="Feldblyum T."/>
            <person name="Hsiao J."/>
            <person name="Zismann V."/>
            <person name="Iobst S."/>
            <person name="de Vazeille A.R."/>
            <person name="Buell C.R."/>
            <person name="Ying K."/>
            <person name="Li Y."/>
            <person name="Lu T."/>
            <person name="Huang Y."/>
            <person name="Zhao Q."/>
            <person name="Feng Q."/>
            <person name="Zhang L."/>
            <person name="Zhu J."/>
            <person name="Weng Q."/>
            <person name="Mu J."/>
            <person name="Lu Y."/>
            <person name="Fan D."/>
            <person name="Liu Y."/>
            <person name="Guan J."/>
            <person name="Zhang Y."/>
            <person name="Yu S."/>
            <person name="Liu X."/>
            <person name="Zhang Y."/>
            <person name="Hong G."/>
            <person name="Han B."/>
            <person name="Choisne N."/>
            <person name="Demange N."/>
            <person name="Orjeda G."/>
            <person name="Samain S."/>
            <person name="Cattolico L."/>
            <person name="Pelletier E."/>
            <person name="Couloux A."/>
            <person name="Segurens B."/>
            <person name="Wincker P."/>
            <person name="D'Hont A."/>
            <person name="Scarpelli C."/>
            <person name="Weissenbach J."/>
            <person name="Salanoubat M."/>
            <person name="Quetier F."/>
            <person name="Yu Y."/>
            <person name="Kim H.R."/>
            <person name="Rambo T."/>
            <person name="Currie J."/>
            <person name="Collura K."/>
            <person name="Luo M."/>
            <person name="Yang T."/>
            <person name="Ammiraju J.S.S."/>
            <person name="Engler F."/>
            <person name="Soderlund C."/>
            <person name="Wing R.A."/>
            <person name="Palmer L.E."/>
            <person name="de la Bastide M."/>
            <person name="Spiegel L."/>
            <person name="Nascimento L."/>
            <person name="Zutavern T."/>
            <person name="O'Shaughnessy A."/>
            <person name="Dike S."/>
            <person name="Dedhia N."/>
            <person name="Preston R."/>
            <person name="Balija V."/>
            <person name="McCombie W.R."/>
            <person name="Chow T."/>
            <person name="Chen H."/>
            <person name="Chung M."/>
            <person name="Chen C."/>
            <person name="Shaw J."/>
            <person name="Wu H."/>
            <person name="Hsiao K."/>
            <person name="Chao Y."/>
            <person name="Chu M."/>
            <person name="Cheng C."/>
            <person name="Hour A."/>
            <person name="Lee P."/>
            <person name="Lin S."/>
            <person name="Lin Y."/>
            <person name="Liou J."/>
            <person name="Liu S."/>
            <person name="Hsing Y."/>
            <person name="Raghuvanshi S."/>
            <person name="Mohanty A."/>
            <person name="Bharti A.K."/>
            <person name="Gaur A."/>
            <person name="Gupta V."/>
            <person name="Kumar D."/>
            <person name="Ravi V."/>
            <person name="Vij S."/>
            <person name="Kapur A."/>
            <person name="Khurana P."/>
            <person name="Khurana P."/>
            <person name="Khurana J.P."/>
            <person name="Tyagi A.K."/>
            <person name="Gaikwad K."/>
            <person name="Singh A."/>
            <person name="Dalal V."/>
            <person name="Srivastava S."/>
            <person name="Dixit A."/>
            <person name="Pal A.K."/>
            <person name="Ghazi I.A."/>
            <person name="Yadav M."/>
            <person name="Pandit A."/>
            <person name="Bhargava A."/>
            <person name="Sureshbabu K."/>
            <person name="Batra K."/>
            <person name="Sharma T.R."/>
            <person name="Mohapatra T."/>
            <person name="Singh N.K."/>
            <person name="Messing J."/>
            <person name="Nelson A.B."/>
            <person name="Fuks G."/>
            <person name="Kavchok S."/>
            <person name="Keizer G."/>
            <person name="Linton E."/>
            <person name="Llaca V."/>
            <person name="Song R."/>
            <person name="Tanyolac B."/>
            <person name="Young S."/>
            <person name="Ho-Il K."/>
            <person name="Hahn J.H."/>
            <person name="Sangsakoo G."/>
            <person name="Vanavichit A."/>
            <person name="de Mattos Luiz.A.T."/>
            <person name="Zimmer P.D."/>
            <person name="Malone G."/>
            <person name="Dellagostin O."/>
            <person name="de Oliveira A.C."/>
            <person name="Bevan M."/>
            <person name="Bancroft I."/>
            <person name="Minx P."/>
            <person name="Cordum H."/>
            <person name="Wilson R."/>
            <person name="Cheng Z."/>
            <person name="Jin W."/>
            <person name="Jiang J."/>
            <person name="Leong S.A."/>
            <person name="Iwama H."/>
            <person name="Gojobori T."/>
            <person name="Itoh T."/>
            <person name="Niimura Y."/>
            <person name="Fujii Y."/>
            <person name="Habara T."/>
            <person name="Sakai H."/>
            <person name="Sato Y."/>
            <person name="Wilson G."/>
            <person name="Kumar K."/>
            <person name="McCouch S."/>
            <person name="Juretic N."/>
            <person name="Hoen D."/>
            <person name="Wright S."/>
            <person name="Bruskiewich R."/>
            <person name="Bureau T."/>
            <person name="Miyao A."/>
            <person name="Hirochika H."/>
            <person name="Nishikawa T."/>
            <person name="Kadowaki K."/>
            <person name="Sugiura M."/>
            <person name="Burr B."/>
            <person name="Sasaki T."/>
        </authorList>
    </citation>
    <scope>NUCLEOTIDE SEQUENCE [LARGE SCALE GENOMIC DNA]</scope>
    <source>
        <strain evidence="2">cv. Nipponbare</strain>
    </source>
</reference>
<organism evidence="1 2">
    <name type="scientific">Oryza sativa subsp. japonica</name>
    <name type="common">Rice</name>
    <dbReference type="NCBI Taxonomy" id="39947"/>
    <lineage>
        <taxon>Eukaryota</taxon>
        <taxon>Viridiplantae</taxon>
        <taxon>Streptophyta</taxon>
        <taxon>Embryophyta</taxon>
        <taxon>Tracheophyta</taxon>
        <taxon>Spermatophyta</taxon>
        <taxon>Magnoliopsida</taxon>
        <taxon>Liliopsida</taxon>
        <taxon>Poales</taxon>
        <taxon>Poaceae</taxon>
        <taxon>BOP clade</taxon>
        <taxon>Oryzoideae</taxon>
        <taxon>Oryzeae</taxon>
        <taxon>Oryzinae</taxon>
        <taxon>Oryza</taxon>
        <taxon>Oryza sativa</taxon>
    </lineage>
</organism>